<sequence length="781" mass="89030">MTNQLIHGFISSSANTVCAITAIYASNSHSERQILWRNLQDIAGTINTPWAVIGDFNYCRNLGDKAGGVALSASKLGDFNNMVFNTGIQELSSVGHFYTWHNQQQSNPIHIKLDRVLVNDQWLVSFPNSFYRVGDPDGSDHTPLILIIHPSQSGFIHKRIISDNILLASDILGSFNLSAKHKYFCAKYDITKAFDMVSRDFLYSRLEAKGFPNLFISWIKACTTDVHFSICINGVLEGYFNSTNGIRQGCPLSPYLFSIIMDGLSAKLDLASSNKLYKGITAGDCEVTHLMFADDLLIFGDASISNAVTLNSTLMEFAAVSGLSVNPLKSSILISKNSHVAGEICNILQIQESQSPIKYLGLPIFYKKLKMFEFQPLIQKITSLLEGWKAKMLSFAGRIQFIKYTISNTLAYWIRGSIIPKGCCKMLARLCARFTYFGNINQRKLATVSWKVTCYPKIYGGLGIPSIDSLYHSYTCTTIWRSLNSNSLLFTWWRAKYRSFWNFLPLKKSHFWELMCKKAIEIKDCITFSVNSSSNLSAIWDPWCGGHSIAEYLVNFNPISYYSHLFDWKVSQLIQNGNWHIPNSIDSQLVTLINLVSIDSSQENHFWKDTQYPKFADFNMQLFIGMHKVPWFDFIWHKKAAIRYSAYAWLAFRGGLKTADVLATRGIIVPNRCCFCNDDLETTTHLFFECGYTFNIAKSLLPWLHNLFMRPNIYQLYDSILEQGFKSKTRNYYLLTASTMIYFIWRARNDRLFGGIVDCNVTISAKIRKAVMFKTHDWIKD</sequence>
<organism evidence="2 3">
    <name type="scientific">Dendrobium catenatum</name>
    <dbReference type="NCBI Taxonomy" id="906689"/>
    <lineage>
        <taxon>Eukaryota</taxon>
        <taxon>Viridiplantae</taxon>
        <taxon>Streptophyta</taxon>
        <taxon>Embryophyta</taxon>
        <taxon>Tracheophyta</taxon>
        <taxon>Spermatophyta</taxon>
        <taxon>Magnoliopsida</taxon>
        <taxon>Liliopsida</taxon>
        <taxon>Asparagales</taxon>
        <taxon>Orchidaceae</taxon>
        <taxon>Epidendroideae</taxon>
        <taxon>Malaxideae</taxon>
        <taxon>Dendrobiinae</taxon>
        <taxon>Dendrobium</taxon>
    </lineage>
</organism>
<evidence type="ECO:0000313" key="2">
    <source>
        <dbReference type="EMBL" id="PKU69387.1"/>
    </source>
</evidence>
<dbReference type="PANTHER" id="PTHR33116:SF78">
    <property type="entry name" value="OS12G0587133 PROTEIN"/>
    <property type="match status" value="1"/>
</dbReference>
<dbReference type="STRING" id="906689.A0A2I0W168"/>
<evidence type="ECO:0000259" key="1">
    <source>
        <dbReference type="PROSITE" id="PS50878"/>
    </source>
</evidence>
<dbReference type="CDD" id="cd01650">
    <property type="entry name" value="RT_nLTR_like"/>
    <property type="match status" value="1"/>
</dbReference>
<feature type="domain" description="Reverse transcriptase" evidence="1">
    <location>
        <begin position="1"/>
        <end position="364"/>
    </location>
</feature>
<evidence type="ECO:0000313" key="3">
    <source>
        <dbReference type="Proteomes" id="UP000233837"/>
    </source>
</evidence>
<dbReference type="EMBL" id="KZ503041">
    <property type="protein sequence ID" value="PKU69387.1"/>
    <property type="molecule type" value="Genomic_DNA"/>
</dbReference>
<dbReference type="InterPro" id="IPR043502">
    <property type="entry name" value="DNA/RNA_pol_sf"/>
</dbReference>
<keyword evidence="3" id="KW-1185">Reference proteome</keyword>
<protein>
    <submittedName>
        <fullName evidence="2">Ribonuclease H protein</fullName>
    </submittedName>
</protein>
<dbReference type="SUPFAM" id="SSF56672">
    <property type="entry name" value="DNA/RNA polymerases"/>
    <property type="match status" value="1"/>
</dbReference>
<dbReference type="InterPro" id="IPR005135">
    <property type="entry name" value="Endo/exonuclease/phosphatase"/>
</dbReference>
<dbReference type="PROSITE" id="PS50878">
    <property type="entry name" value="RT_POL"/>
    <property type="match status" value="1"/>
</dbReference>
<proteinExistence type="predicted"/>
<dbReference type="AlphaFoldDB" id="A0A2I0W168"/>
<dbReference type="InterPro" id="IPR036691">
    <property type="entry name" value="Endo/exonu/phosph_ase_sf"/>
</dbReference>
<dbReference type="Gene3D" id="3.60.10.10">
    <property type="entry name" value="Endonuclease/exonuclease/phosphatase"/>
    <property type="match status" value="1"/>
</dbReference>
<dbReference type="Proteomes" id="UP000233837">
    <property type="component" value="Unassembled WGS sequence"/>
</dbReference>
<name>A0A2I0W168_9ASPA</name>
<dbReference type="Pfam" id="PF00078">
    <property type="entry name" value="RVT_1"/>
    <property type="match status" value="1"/>
</dbReference>
<accession>A0A2I0W168</accession>
<dbReference type="GO" id="GO:0003824">
    <property type="term" value="F:catalytic activity"/>
    <property type="evidence" value="ECO:0007669"/>
    <property type="project" value="InterPro"/>
</dbReference>
<dbReference type="Pfam" id="PF13966">
    <property type="entry name" value="zf-RVT"/>
    <property type="match status" value="1"/>
</dbReference>
<dbReference type="InterPro" id="IPR000477">
    <property type="entry name" value="RT_dom"/>
</dbReference>
<dbReference type="PANTHER" id="PTHR33116">
    <property type="entry name" value="REVERSE TRANSCRIPTASE ZINC-BINDING DOMAIN-CONTAINING PROTEIN-RELATED-RELATED"/>
    <property type="match status" value="1"/>
</dbReference>
<reference evidence="2 3" key="2">
    <citation type="journal article" date="2017" name="Nature">
        <title>The Apostasia genome and the evolution of orchids.</title>
        <authorList>
            <person name="Zhang G.Q."/>
            <person name="Liu K.W."/>
            <person name="Li Z."/>
            <person name="Lohaus R."/>
            <person name="Hsiao Y.Y."/>
            <person name="Niu S.C."/>
            <person name="Wang J.Y."/>
            <person name="Lin Y.C."/>
            <person name="Xu Q."/>
            <person name="Chen L.J."/>
            <person name="Yoshida K."/>
            <person name="Fujiwara S."/>
            <person name="Wang Z.W."/>
            <person name="Zhang Y.Q."/>
            <person name="Mitsuda N."/>
            <person name="Wang M."/>
            <person name="Liu G.H."/>
            <person name="Pecoraro L."/>
            <person name="Huang H.X."/>
            <person name="Xiao X.J."/>
            <person name="Lin M."/>
            <person name="Wu X.Y."/>
            <person name="Wu W.L."/>
            <person name="Chen Y.Y."/>
            <person name="Chang S.B."/>
            <person name="Sakamoto S."/>
            <person name="Ohme-Takagi M."/>
            <person name="Yagi M."/>
            <person name="Zeng S.J."/>
            <person name="Shen C.Y."/>
            <person name="Yeh C.M."/>
            <person name="Luo Y.B."/>
            <person name="Tsai W.C."/>
            <person name="Van de Peer Y."/>
            <person name="Liu Z.J."/>
        </authorList>
    </citation>
    <scope>NUCLEOTIDE SEQUENCE [LARGE SCALE GENOMIC DNA]</scope>
    <source>
        <tissue evidence="2">The whole plant</tissue>
    </source>
</reference>
<dbReference type="InterPro" id="IPR026960">
    <property type="entry name" value="RVT-Znf"/>
</dbReference>
<dbReference type="Pfam" id="PF03372">
    <property type="entry name" value="Exo_endo_phos"/>
    <property type="match status" value="1"/>
</dbReference>
<reference evidence="2 3" key="1">
    <citation type="journal article" date="2016" name="Sci. Rep.">
        <title>The Dendrobium catenatum Lindl. genome sequence provides insights into polysaccharide synthase, floral development and adaptive evolution.</title>
        <authorList>
            <person name="Zhang G.Q."/>
            <person name="Xu Q."/>
            <person name="Bian C."/>
            <person name="Tsai W.C."/>
            <person name="Yeh C.M."/>
            <person name="Liu K.W."/>
            <person name="Yoshida K."/>
            <person name="Zhang L.S."/>
            <person name="Chang S.B."/>
            <person name="Chen F."/>
            <person name="Shi Y."/>
            <person name="Su Y.Y."/>
            <person name="Zhang Y.Q."/>
            <person name="Chen L.J."/>
            <person name="Yin Y."/>
            <person name="Lin M."/>
            <person name="Huang H."/>
            <person name="Deng H."/>
            <person name="Wang Z.W."/>
            <person name="Zhu S.L."/>
            <person name="Zhao X."/>
            <person name="Deng C."/>
            <person name="Niu S.C."/>
            <person name="Huang J."/>
            <person name="Wang M."/>
            <person name="Liu G.H."/>
            <person name="Yang H.J."/>
            <person name="Xiao X.J."/>
            <person name="Hsiao Y.Y."/>
            <person name="Wu W.L."/>
            <person name="Chen Y.Y."/>
            <person name="Mitsuda N."/>
            <person name="Ohme-Takagi M."/>
            <person name="Luo Y.B."/>
            <person name="Van de Peer Y."/>
            <person name="Liu Z.J."/>
        </authorList>
    </citation>
    <scope>NUCLEOTIDE SEQUENCE [LARGE SCALE GENOMIC DNA]</scope>
    <source>
        <tissue evidence="2">The whole plant</tissue>
    </source>
</reference>
<gene>
    <name evidence="2" type="ORF">MA16_Dca002657</name>
</gene>
<dbReference type="SUPFAM" id="SSF56219">
    <property type="entry name" value="DNase I-like"/>
    <property type="match status" value="1"/>
</dbReference>